<feature type="region of interest" description="Disordered" evidence="1">
    <location>
        <begin position="188"/>
        <end position="346"/>
    </location>
</feature>
<feature type="compositionally biased region" description="Basic residues" evidence="1">
    <location>
        <begin position="151"/>
        <end position="164"/>
    </location>
</feature>
<name>A0A0A1XEB3_ZEUCU</name>
<accession>A0A0A1XEB3</accession>
<dbReference type="EMBL" id="GBXI01005484">
    <property type="protein sequence ID" value="JAD08808.1"/>
    <property type="molecule type" value="Transcribed_RNA"/>
</dbReference>
<gene>
    <name evidence="2" type="primary">Prpf38b_0</name>
    <name evidence="2" type="ORF">g.40546</name>
</gene>
<protein>
    <submittedName>
        <fullName evidence="2">Pre-mRNA-splicing factor 38B</fullName>
    </submittedName>
</protein>
<organism evidence="2">
    <name type="scientific">Zeugodacus cucurbitae</name>
    <name type="common">Melon fruit fly</name>
    <name type="synonym">Bactrocera cucurbitae</name>
    <dbReference type="NCBI Taxonomy" id="28588"/>
    <lineage>
        <taxon>Eukaryota</taxon>
        <taxon>Metazoa</taxon>
        <taxon>Ecdysozoa</taxon>
        <taxon>Arthropoda</taxon>
        <taxon>Hexapoda</taxon>
        <taxon>Insecta</taxon>
        <taxon>Pterygota</taxon>
        <taxon>Neoptera</taxon>
        <taxon>Endopterygota</taxon>
        <taxon>Diptera</taxon>
        <taxon>Brachycera</taxon>
        <taxon>Muscomorpha</taxon>
        <taxon>Tephritoidea</taxon>
        <taxon>Tephritidae</taxon>
        <taxon>Zeugodacus</taxon>
        <taxon>Zeugodacus</taxon>
    </lineage>
</organism>
<feature type="region of interest" description="Disordered" evidence="1">
    <location>
        <begin position="150"/>
        <end position="169"/>
    </location>
</feature>
<reference evidence="2" key="1">
    <citation type="submission" date="2014-11" db="EMBL/GenBank/DDBJ databases">
        <authorList>
            <person name="Geib S."/>
        </authorList>
    </citation>
    <scope>NUCLEOTIDE SEQUENCE</scope>
</reference>
<feature type="compositionally biased region" description="Basic residues" evidence="1">
    <location>
        <begin position="271"/>
        <end position="331"/>
    </location>
</feature>
<evidence type="ECO:0000256" key="1">
    <source>
        <dbReference type="SAM" id="MobiDB-lite"/>
    </source>
</evidence>
<sequence length="346" mass="40899">MNEPVKEFSPVYRNNTLSEFIDESKARLKEILKRLEWDAELDSDTNTTLNNEEQNETQLVLDYEPDFPPSCASENFIVTDADELRTVLGVPDKDVPKRFSDLQLNFSRAEKLSLYEHVIANTKKCTEPEVTVQSLGEGALSFAEIVAQKKRESKKRRRYRRSKPTHNEEVRAVVDLQMQSLQQYLKERDAEERMHQPKMNKKYKSDKDDLSIRGYSRNTSHTSVRSHKKDRSRSRSCERKSHKKSRHRSNSASNSHKHKKSKKYASDRTSSKIRKCRSRSRSKTRQEKHKRRSRSKRSSRSPNRSKKRSRSRNRNKRRSCSRSRSKKRSRSHSSSNNRNKQHHRRL</sequence>
<reference evidence="2" key="2">
    <citation type="journal article" date="2015" name="Gigascience">
        <title>Reconstructing a comprehensive transcriptome assembly of a white-pupal translocated strain of the pest fruit fly Bactrocera cucurbitae.</title>
        <authorList>
            <person name="Sim S.B."/>
            <person name="Calla B."/>
            <person name="Hall B."/>
            <person name="DeRego T."/>
            <person name="Geib S.M."/>
        </authorList>
    </citation>
    <scope>NUCLEOTIDE SEQUENCE</scope>
</reference>
<feature type="compositionally biased region" description="Basic residues" evidence="1">
    <location>
        <begin position="240"/>
        <end position="263"/>
    </location>
</feature>
<dbReference type="AlphaFoldDB" id="A0A0A1XEB3"/>
<dbReference type="OrthoDB" id="69229at2759"/>
<evidence type="ECO:0000313" key="2">
    <source>
        <dbReference type="EMBL" id="JAD08808.1"/>
    </source>
</evidence>
<proteinExistence type="predicted"/>